<feature type="transmembrane region" description="Helical" evidence="2">
    <location>
        <begin position="221"/>
        <end position="244"/>
    </location>
</feature>
<feature type="transmembrane region" description="Helical" evidence="2">
    <location>
        <begin position="189"/>
        <end position="209"/>
    </location>
</feature>
<keyword evidence="4" id="KW-1185">Reference proteome</keyword>
<name>A0A4Y8Q6S0_9BACL</name>
<proteinExistence type="predicted"/>
<dbReference type="Proteomes" id="UP000298246">
    <property type="component" value="Unassembled WGS sequence"/>
</dbReference>
<dbReference type="Pfam" id="PF22564">
    <property type="entry name" value="HAAS"/>
    <property type="match status" value="1"/>
</dbReference>
<organism evidence="3 4">
    <name type="scientific">Paenibacillus athensensis</name>
    <dbReference type="NCBI Taxonomy" id="1967502"/>
    <lineage>
        <taxon>Bacteria</taxon>
        <taxon>Bacillati</taxon>
        <taxon>Bacillota</taxon>
        <taxon>Bacilli</taxon>
        <taxon>Bacillales</taxon>
        <taxon>Paenibacillaceae</taxon>
        <taxon>Paenibacillus</taxon>
    </lineage>
</organism>
<protein>
    <recommendedName>
        <fullName evidence="5">DUF1700 domain-containing protein</fullName>
    </recommendedName>
</protein>
<keyword evidence="2" id="KW-1133">Transmembrane helix</keyword>
<feature type="region of interest" description="Disordered" evidence="1">
    <location>
        <begin position="44"/>
        <end position="120"/>
    </location>
</feature>
<keyword evidence="2" id="KW-0472">Membrane</keyword>
<evidence type="ECO:0000313" key="3">
    <source>
        <dbReference type="EMBL" id="TFE88968.1"/>
    </source>
</evidence>
<dbReference type="OrthoDB" id="9804829at2"/>
<gene>
    <name evidence="3" type="ORF">B5M42_08645</name>
</gene>
<accession>A0A4Y8Q6S0</accession>
<evidence type="ECO:0000256" key="1">
    <source>
        <dbReference type="SAM" id="MobiDB-lite"/>
    </source>
</evidence>
<evidence type="ECO:0008006" key="5">
    <source>
        <dbReference type="Google" id="ProtNLM"/>
    </source>
</evidence>
<sequence>MSKADYFKELAYRLRGLPERERNNIISVYEELFQKAMENGKQEEEVARSLGYPRVPNWDNVRERSGYDEPAQPEDSLAREYAPVPGYAPAPDYEPLQPPPVSGHARPEAGPPNKAAGASAYEQATYTAGQTPPYYPQRPQHHGYPPPPYDYPYPAKRESGGKAIIVSIALGFFNLLFVVGPFFGLVGALLGLFVGGVAMLLAPLAAVAAGWWMNPADDLRLLFFSMLACFGLGILLTSFSVWLIKGFGKLTWKYVQFNVKLIRGV</sequence>
<dbReference type="EMBL" id="MYFO01000008">
    <property type="protein sequence ID" value="TFE88968.1"/>
    <property type="molecule type" value="Genomic_DNA"/>
</dbReference>
<evidence type="ECO:0000256" key="2">
    <source>
        <dbReference type="SAM" id="Phobius"/>
    </source>
</evidence>
<keyword evidence="2" id="KW-0812">Transmembrane</keyword>
<reference evidence="3 4" key="1">
    <citation type="submission" date="2017-03" db="EMBL/GenBank/DDBJ databases">
        <title>Isolation of Levoglucosan Utilizing Bacteria.</title>
        <authorList>
            <person name="Arya A.S."/>
        </authorList>
    </citation>
    <scope>NUCLEOTIDE SEQUENCE [LARGE SCALE GENOMIC DNA]</scope>
    <source>
        <strain evidence="3 4">MEC069</strain>
    </source>
</reference>
<dbReference type="AlphaFoldDB" id="A0A4Y8Q6S0"/>
<feature type="transmembrane region" description="Helical" evidence="2">
    <location>
        <begin position="163"/>
        <end position="183"/>
    </location>
</feature>
<dbReference type="RefSeq" id="WP_134751785.1">
    <property type="nucleotide sequence ID" value="NZ_MYFO02000011.1"/>
</dbReference>
<comment type="caution">
    <text evidence="3">The sequence shown here is derived from an EMBL/GenBank/DDBJ whole genome shotgun (WGS) entry which is preliminary data.</text>
</comment>
<evidence type="ECO:0000313" key="4">
    <source>
        <dbReference type="Proteomes" id="UP000298246"/>
    </source>
</evidence>